<dbReference type="InterPro" id="IPR002772">
    <property type="entry name" value="Glyco_hydro_3_C"/>
</dbReference>
<evidence type="ECO:0000313" key="11">
    <source>
        <dbReference type="Proteomes" id="UP000785783"/>
    </source>
</evidence>
<evidence type="ECO:0000256" key="3">
    <source>
        <dbReference type="ARBA" id="ARBA00023277"/>
    </source>
</evidence>
<evidence type="ECO:0000256" key="1">
    <source>
        <dbReference type="ARBA" id="ARBA00005336"/>
    </source>
</evidence>
<dbReference type="InterPro" id="IPR050288">
    <property type="entry name" value="Cellulose_deg_GH3"/>
</dbReference>
<dbReference type="Gene3D" id="3.20.20.300">
    <property type="entry name" value="Glycoside hydrolase, family 3, N-terminal domain"/>
    <property type="match status" value="1"/>
</dbReference>
<dbReference type="PRINTS" id="PR00133">
    <property type="entry name" value="GLHYDRLASE3"/>
</dbReference>
<dbReference type="InterPro" id="IPR036962">
    <property type="entry name" value="Glyco_hydro_3_N_sf"/>
</dbReference>
<dbReference type="Proteomes" id="UP000785783">
    <property type="component" value="Unassembled WGS sequence"/>
</dbReference>
<evidence type="ECO:0000256" key="4">
    <source>
        <dbReference type="ARBA" id="ARBA00023295"/>
    </source>
</evidence>
<evidence type="ECO:0000256" key="6">
    <source>
        <dbReference type="ARBA" id="ARBA00032194"/>
    </source>
</evidence>
<dbReference type="Pfam" id="PF00933">
    <property type="entry name" value="Glyco_hydro_3"/>
    <property type="match status" value="1"/>
</dbReference>
<feature type="domain" description="Fibronectin type III-like" evidence="9">
    <location>
        <begin position="590"/>
        <end position="660"/>
    </location>
</feature>
<dbReference type="Pfam" id="PF14310">
    <property type="entry name" value="Fn3-like"/>
    <property type="match status" value="1"/>
</dbReference>
<sequence>MKHPYDFESAATTLVARMSVDEKTSLMSGSTFWHLQPLAQYELPQIMVSDGPHGLRKQGNQADHMGLTASVPATCFPTAVTLASSWNRELIHQVGAAIGAECQAEGVSVLLAPGVNIKRSPLCGRNFEYYSEDPYMAGEMATAFVQGVQSTGTGTSLKHFAVNNQEAQRMVVDTLVDRRTLFEIYLPAFEAAVTQAQPWTVMCAYNRFNGIYCSEHEELLSGILRDRWGFKGLVVTDWGAVNDRPRGIAAGLELEMPSSGGVNDRLVAAQVKDGAFDEAHLDRAASRVTQLIMASKNNAAPAEVDFDAHHALARRAAAEGAVLLKNTGLLPLKAVASVALIGAFADTPRFQGAGSSQVNAAKLDRPLDAFAERLGADNVTYAKGFDAELAEADAALIDEAVAAAKAANVAIIMAGLPPLFEAEGFDRTHLRQPEQIEKLISAVADANENCVVVLSNGAPIEMPWLDAVPAVLEIYLAGQAGAHALVDLVLGDVSPSGKLAESFPMALADCPAQENFATHKRQLVYREGLNIGYRYFTSHDVPMLFPFGHGLSYTQFGYSDAKLLTDWDAAIETVELAITVSNTGDCAGAEVVQLYVRDVEATAYRPDRELKAFQKLMLQPGEAQTLTFTLDKRAFAYFDVTLDDFNIDPGEFEILFAASSTDIRETLRVTLPDGSGRNSQPPREAPYVIMQDAQLAALGLKVTPPESIKPYHANTTLADIRGHWLGKRVANAALEMAAKTMGKRQETPVAMKMREEMIMSLRLKTVQIMSGGALTPKRFDLLLHALNNRWLRFLARLFKG</sequence>
<evidence type="ECO:0000256" key="7">
    <source>
        <dbReference type="ARBA" id="ARBA00032594"/>
    </source>
</evidence>
<dbReference type="Gene3D" id="3.40.50.1700">
    <property type="entry name" value="Glycoside hydrolase family 3 C-terminal domain"/>
    <property type="match status" value="1"/>
</dbReference>
<evidence type="ECO:0000256" key="5">
    <source>
        <dbReference type="ARBA" id="ARBA00031448"/>
    </source>
</evidence>
<dbReference type="SMART" id="SM01217">
    <property type="entry name" value="Fn3_like"/>
    <property type="match status" value="1"/>
</dbReference>
<keyword evidence="2 8" id="KW-0378">Hydrolase</keyword>
<dbReference type="Gene3D" id="2.60.40.10">
    <property type="entry name" value="Immunoglobulins"/>
    <property type="match status" value="1"/>
</dbReference>
<dbReference type="PROSITE" id="PS00775">
    <property type="entry name" value="GLYCOSYL_HYDROL_F3"/>
    <property type="match status" value="1"/>
</dbReference>
<protein>
    <recommendedName>
        <fullName evidence="7">Beta-D-glucoside glucohydrolase</fullName>
    </recommendedName>
    <alternativeName>
        <fullName evidence="5">Cellobiase</fullName>
    </alternativeName>
    <alternativeName>
        <fullName evidence="6">Gentiobiase</fullName>
    </alternativeName>
</protein>
<evidence type="ECO:0000259" key="9">
    <source>
        <dbReference type="SMART" id="SM01217"/>
    </source>
</evidence>
<keyword evidence="4 8" id="KW-0326">Glycosidase</keyword>
<dbReference type="GO" id="GO:0005975">
    <property type="term" value="P:carbohydrate metabolic process"/>
    <property type="evidence" value="ECO:0007669"/>
    <property type="project" value="InterPro"/>
</dbReference>
<dbReference type="InterPro" id="IPR019800">
    <property type="entry name" value="Glyco_hydro_3_AS"/>
</dbReference>
<proteinExistence type="inferred from homology"/>
<dbReference type="AlphaFoldDB" id="A0A937HKM2"/>
<organism evidence="10 11">
    <name type="scientific">PS1 clade bacterium</name>
    <dbReference type="NCBI Taxonomy" id="2175152"/>
    <lineage>
        <taxon>Bacteria</taxon>
        <taxon>Pseudomonadati</taxon>
        <taxon>Pseudomonadota</taxon>
        <taxon>Alphaproteobacteria</taxon>
        <taxon>PS1 clade</taxon>
    </lineage>
</organism>
<name>A0A937HKM2_9PROT</name>
<dbReference type="PANTHER" id="PTHR42715">
    <property type="entry name" value="BETA-GLUCOSIDASE"/>
    <property type="match status" value="1"/>
</dbReference>
<accession>A0A937HKM2</accession>
<gene>
    <name evidence="10" type="ORF">ISQ19_05285</name>
</gene>
<dbReference type="GO" id="GO:0008422">
    <property type="term" value="F:beta-glucosidase activity"/>
    <property type="evidence" value="ECO:0007669"/>
    <property type="project" value="UniProtKB-ARBA"/>
</dbReference>
<dbReference type="InterPro" id="IPR036881">
    <property type="entry name" value="Glyco_hydro_3_C_sf"/>
</dbReference>
<dbReference type="PANTHER" id="PTHR42715:SF10">
    <property type="entry name" value="BETA-GLUCOSIDASE"/>
    <property type="match status" value="1"/>
</dbReference>
<dbReference type="EMBL" id="JADHOK010000070">
    <property type="protein sequence ID" value="MBL6762093.1"/>
    <property type="molecule type" value="Genomic_DNA"/>
</dbReference>
<dbReference type="InterPro" id="IPR026891">
    <property type="entry name" value="Fn3-like"/>
</dbReference>
<keyword evidence="3" id="KW-0119">Carbohydrate metabolism</keyword>
<dbReference type="SUPFAM" id="SSF51445">
    <property type="entry name" value="(Trans)glycosidases"/>
    <property type="match status" value="1"/>
</dbReference>
<dbReference type="FunFam" id="2.60.40.10:FF:000495">
    <property type="entry name" value="Periplasmic beta-glucosidase"/>
    <property type="match status" value="1"/>
</dbReference>
<reference evidence="10" key="1">
    <citation type="submission" date="2020-10" db="EMBL/GenBank/DDBJ databases">
        <title>Microbiome of the Black Sea water column analyzed by genome centric metagenomics.</title>
        <authorList>
            <person name="Cabello-Yeves P.J."/>
            <person name="Callieri C."/>
            <person name="Picazo A."/>
            <person name="Mehrshad M."/>
            <person name="Haro-Moreno J.M."/>
            <person name="Roda-Garcia J."/>
            <person name="Dzembekova N."/>
            <person name="Slabakova V."/>
            <person name="Slabakova N."/>
            <person name="Moncheva S."/>
            <person name="Rodriguez-Valera F."/>
        </authorList>
    </citation>
    <scope>NUCLEOTIDE SEQUENCE</scope>
    <source>
        <strain evidence="10">BS307-5m-G5</strain>
    </source>
</reference>
<comment type="similarity">
    <text evidence="1 8">Belongs to the glycosyl hydrolase 3 family.</text>
</comment>
<dbReference type="InterPro" id="IPR001764">
    <property type="entry name" value="Glyco_hydro_3_N"/>
</dbReference>
<dbReference type="InterPro" id="IPR013783">
    <property type="entry name" value="Ig-like_fold"/>
</dbReference>
<dbReference type="Pfam" id="PF01915">
    <property type="entry name" value="Glyco_hydro_3_C"/>
    <property type="match status" value="1"/>
</dbReference>
<evidence type="ECO:0000256" key="2">
    <source>
        <dbReference type="ARBA" id="ARBA00022801"/>
    </source>
</evidence>
<comment type="caution">
    <text evidence="10">The sequence shown here is derived from an EMBL/GenBank/DDBJ whole genome shotgun (WGS) entry which is preliminary data.</text>
</comment>
<dbReference type="SUPFAM" id="SSF52279">
    <property type="entry name" value="Beta-D-glucan exohydrolase, C-terminal domain"/>
    <property type="match status" value="1"/>
</dbReference>
<dbReference type="InterPro" id="IPR017853">
    <property type="entry name" value="GH"/>
</dbReference>
<evidence type="ECO:0000256" key="8">
    <source>
        <dbReference type="RuleBase" id="RU361161"/>
    </source>
</evidence>
<evidence type="ECO:0000313" key="10">
    <source>
        <dbReference type="EMBL" id="MBL6762093.1"/>
    </source>
</evidence>